<reference evidence="5 6" key="1">
    <citation type="submission" date="2020-01" db="EMBL/GenBank/DDBJ databases">
        <authorList>
            <person name="Gulvik C.A."/>
            <person name="Batra D.G."/>
        </authorList>
    </citation>
    <scope>NUCLEOTIDE SEQUENCE [LARGE SCALE GENOMIC DNA]</scope>
    <source>
        <strain evidence="5 6">W9323</strain>
    </source>
</reference>
<dbReference type="InterPro" id="IPR036390">
    <property type="entry name" value="WH_DNA-bd_sf"/>
</dbReference>
<evidence type="ECO:0000256" key="2">
    <source>
        <dbReference type="ARBA" id="ARBA00023125"/>
    </source>
</evidence>
<dbReference type="KEGG" id="kpul:GXN76_05570"/>
<name>A0A7D4BEZ6_9BACL</name>
<keyword evidence="1" id="KW-0805">Transcription regulation</keyword>
<keyword evidence="3" id="KW-0804">Transcription</keyword>
<evidence type="ECO:0000256" key="3">
    <source>
        <dbReference type="ARBA" id="ARBA00023163"/>
    </source>
</evidence>
<dbReference type="Pfam" id="PF01047">
    <property type="entry name" value="MarR"/>
    <property type="match status" value="1"/>
</dbReference>
<dbReference type="PROSITE" id="PS50995">
    <property type="entry name" value="HTH_MARR_2"/>
    <property type="match status" value="1"/>
</dbReference>
<dbReference type="PANTHER" id="PTHR42756">
    <property type="entry name" value="TRANSCRIPTIONAL REGULATOR, MARR"/>
    <property type="match status" value="1"/>
</dbReference>
<gene>
    <name evidence="5" type="ORF">GXN76_05570</name>
</gene>
<accession>A0A7D4BEZ6</accession>
<dbReference type="AlphaFoldDB" id="A0A7D4BEZ6"/>
<dbReference type="Gene3D" id="1.10.10.10">
    <property type="entry name" value="Winged helix-like DNA-binding domain superfamily/Winged helix DNA-binding domain"/>
    <property type="match status" value="1"/>
</dbReference>
<keyword evidence="2" id="KW-0238">DNA-binding</keyword>
<dbReference type="Proteomes" id="UP000503088">
    <property type="component" value="Chromosome"/>
</dbReference>
<evidence type="ECO:0000259" key="4">
    <source>
        <dbReference type="PROSITE" id="PS50995"/>
    </source>
</evidence>
<dbReference type="InterPro" id="IPR036388">
    <property type="entry name" value="WH-like_DNA-bd_sf"/>
</dbReference>
<protein>
    <submittedName>
        <fullName evidence="5">MarR family transcriptional regulator</fullName>
    </submittedName>
</protein>
<dbReference type="GO" id="GO:0003700">
    <property type="term" value="F:DNA-binding transcription factor activity"/>
    <property type="evidence" value="ECO:0007669"/>
    <property type="project" value="InterPro"/>
</dbReference>
<evidence type="ECO:0000256" key="1">
    <source>
        <dbReference type="ARBA" id="ARBA00023015"/>
    </source>
</evidence>
<proteinExistence type="predicted"/>
<dbReference type="PANTHER" id="PTHR42756:SF1">
    <property type="entry name" value="TRANSCRIPTIONAL REPRESSOR OF EMRAB OPERON"/>
    <property type="match status" value="1"/>
</dbReference>
<keyword evidence="6" id="KW-1185">Reference proteome</keyword>
<dbReference type="SMART" id="SM00347">
    <property type="entry name" value="HTH_MARR"/>
    <property type="match status" value="1"/>
</dbReference>
<dbReference type="RefSeq" id="WP_173221248.1">
    <property type="nucleotide sequence ID" value="NZ_CP048104.1"/>
</dbReference>
<evidence type="ECO:0000313" key="6">
    <source>
        <dbReference type="Proteomes" id="UP000503088"/>
    </source>
</evidence>
<dbReference type="PRINTS" id="PR00598">
    <property type="entry name" value="HTHMARR"/>
</dbReference>
<dbReference type="InterPro" id="IPR000835">
    <property type="entry name" value="HTH_MarR-typ"/>
</dbReference>
<dbReference type="SUPFAM" id="SSF46785">
    <property type="entry name" value="Winged helix' DNA-binding domain"/>
    <property type="match status" value="1"/>
</dbReference>
<organism evidence="5 6">
    <name type="scientific">Kroppenstedtia pulmonis</name>
    <dbReference type="NCBI Taxonomy" id="1380685"/>
    <lineage>
        <taxon>Bacteria</taxon>
        <taxon>Bacillati</taxon>
        <taxon>Bacillota</taxon>
        <taxon>Bacilli</taxon>
        <taxon>Bacillales</taxon>
        <taxon>Thermoactinomycetaceae</taxon>
        <taxon>Kroppenstedtia</taxon>
    </lineage>
</organism>
<evidence type="ECO:0000313" key="5">
    <source>
        <dbReference type="EMBL" id="QKG83992.1"/>
    </source>
</evidence>
<dbReference type="GO" id="GO:0003677">
    <property type="term" value="F:DNA binding"/>
    <property type="evidence" value="ECO:0007669"/>
    <property type="project" value="UniProtKB-KW"/>
</dbReference>
<dbReference type="EMBL" id="CP048104">
    <property type="protein sequence ID" value="QKG83992.1"/>
    <property type="molecule type" value="Genomic_DNA"/>
</dbReference>
<feature type="domain" description="HTH marR-type" evidence="4">
    <location>
        <begin position="4"/>
        <end position="139"/>
    </location>
</feature>
<sequence>MSDRNELTNELINSYQHMVRRFKKEIHNILGNEMNSSEFIILKALFYRGPLRASALSQEFGVSASHITHVTDRLVQKGWVNRQRSQSDKRVVKLQITTEGEKRYQKIAEKRNLFLQKKFGPLTTEELRHLLHLVRKMDIIQPVELIKEQGKLMG</sequence>